<reference evidence="5 6" key="1">
    <citation type="submission" date="2016-10" db="EMBL/GenBank/DDBJ databases">
        <authorList>
            <person name="de Groot N.N."/>
        </authorList>
    </citation>
    <scope>NUCLEOTIDE SEQUENCE [LARGE SCALE GENOMIC DNA]</scope>
    <source>
        <strain evidence="5 6">DSM 26915</strain>
    </source>
</reference>
<dbReference type="Gene3D" id="3.20.20.150">
    <property type="entry name" value="Divalent-metal-dependent TIM barrel enzymes"/>
    <property type="match status" value="1"/>
</dbReference>
<evidence type="ECO:0000256" key="1">
    <source>
        <dbReference type="ARBA" id="ARBA00023235"/>
    </source>
</evidence>
<dbReference type="Pfam" id="PF01261">
    <property type="entry name" value="AP_endonuc_2"/>
    <property type="match status" value="1"/>
</dbReference>
<dbReference type="InterPro" id="IPR026040">
    <property type="entry name" value="HyI-like"/>
</dbReference>
<keyword evidence="1 2" id="KW-0413">Isomerase</keyword>
<feature type="active site" description="Proton donor/acceptor" evidence="3">
    <location>
        <position position="134"/>
    </location>
</feature>
<evidence type="ECO:0000256" key="3">
    <source>
        <dbReference type="PIRSR" id="PIRSR006241-50"/>
    </source>
</evidence>
<dbReference type="InterPro" id="IPR050417">
    <property type="entry name" value="Sugar_Epim/Isomerase"/>
</dbReference>
<gene>
    <name evidence="5" type="ORF">SAMN04488045_2273</name>
</gene>
<dbReference type="PIRSF" id="PIRSF006241">
    <property type="entry name" value="HyI"/>
    <property type="match status" value="1"/>
</dbReference>
<keyword evidence="5" id="KW-0670">Pyruvate</keyword>
<feature type="domain" description="Xylose isomerase-like TIM barrel" evidence="4">
    <location>
        <begin position="22"/>
        <end position="243"/>
    </location>
</feature>
<sequence length="251" mass="27331">MKFAANITLLDFDCPVLDRPSRAKALGFDGIECLFPYDHSLDEWDTALSGLPVALINSPEPDWAAGARGCGALVGWEETFRERVEKAQTYAKALGADRLHLLSGNAAGADAQSALVKNLQWAADSAPDLIHTIEPLNPIDMPGYFLNDYHLAIDILAQVDRPNVGLQYDAWHAQRIHGSALDVWKDCKTYVTHVQIAGLAARNAPDLTNADEVALLEAIADHGYDGWVSAEYMPAPADDPDWLAKARQITG</sequence>
<dbReference type="PANTHER" id="PTHR43489:SF6">
    <property type="entry name" value="HYDROXYPYRUVATE ISOMERASE-RELATED"/>
    <property type="match status" value="1"/>
</dbReference>
<dbReference type="InterPro" id="IPR036237">
    <property type="entry name" value="Xyl_isomerase-like_sf"/>
</dbReference>
<evidence type="ECO:0000259" key="4">
    <source>
        <dbReference type="Pfam" id="PF01261"/>
    </source>
</evidence>
<dbReference type="GO" id="GO:0046487">
    <property type="term" value="P:glyoxylate metabolic process"/>
    <property type="evidence" value="ECO:0007669"/>
    <property type="project" value="TreeGrafter"/>
</dbReference>
<dbReference type="EMBL" id="FNUZ01000003">
    <property type="protein sequence ID" value="SEG27900.1"/>
    <property type="molecule type" value="Genomic_DNA"/>
</dbReference>
<proteinExistence type="inferred from homology"/>
<protein>
    <submittedName>
        <fullName evidence="5">Hydroxypyruvate isomerase</fullName>
    </submittedName>
</protein>
<dbReference type="Proteomes" id="UP000236752">
    <property type="component" value="Unassembled WGS sequence"/>
</dbReference>
<dbReference type="AlphaFoldDB" id="A0A1H5YVX8"/>
<keyword evidence="6" id="KW-1185">Reference proteome</keyword>
<accession>A0A1H5YVX8</accession>
<dbReference type="PANTHER" id="PTHR43489">
    <property type="entry name" value="ISOMERASE"/>
    <property type="match status" value="1"/>
</dbReference>
<evidence type="ECO:0000256" key="2">
    <source>
        <dbReference type="PIRNR" id="PIRNR006241"/>
    </source>
</evidence>
<dbReference type="SUPFAM" id="SSF51658">
    <property type="entry name" value="Xylose isomerase-like"/>
    <property type="match status" value="1"/>
</dbReference>
<organism evidence="5 6">
    <name type="scientific">Thalassococcus halodurans</name>
    <dbReference type="NCBI Taxonomy" id="373675"/>
    <lineage>
        <taxon>Bacteria</taxon>
        <taxon>Pseudomonadati</taxon>
        <taxon>Pseudomonadota</taxon>
        <taxon>Alphaproteobacteria</taxon>
        <taxon>Rhodobacterales</taxon>
        <taxon>Roseobacteraceae</taxon>
        <taxon>Thalassococcus</taxon>
    </lineage>
</organism>
<evidence type="ECO:0000313" key="5">
    <source>
        <dbReference type="EMBL" id="SEG27900.1"/>
    </source>
</evidence>
<comment type="similarity">
    <text evidence="2">Belongs to the hyi family.</text>
</comment>
<evidence type="ECO:0000313" key="6">
    <source>
        <dbReference type="Proteomes" id="UP000236752"/>
    </source>
</evidence>
<dbReference type="GO" id="GO:0008903">
    <property type="term" value="F:hydroxypyruvate isomerase activity"/>
    <property type="evidence" value="ECO:0007669"/>
    <property type="project" value="TreeGrafter"/>
</dbReference>
<name>A0A1H5YVX8_9RHOB</name>
<dbReference type="RefSeq" id="WP_103910601.1">
    <property type="nucleotide sequence ID" value="NZ_FNUZ01000003.1"/>
</dbReference>
<dbReference type="InterPro" id="IPR013022">
    <property type="entry name" value="Xyl_isomerase-like_TIM-brl"/>
</dbReference>
<feature type="active site" description="Proton donor/acceptor" evidence="3">
    <location>
        <position position="231"/>
    </location>
</feature>
<dbReference type="OrthoDB" id="9786584at2"/>